<reference evidence="3" key="3">
    <citation type="submission" date="2025-08" db="UniProtKB">
        <authorList>
            <consortium name="RefSeq"/>
        </authorList>
    </citation>
    <scope>IDENTIFICATION</scope>
    <source>
        <strain evidence="3">CBS 342.82</strain>
    </source>
</reference>
<dbReference type="PANTHER" id="PTHR13593:SF113">
    <property type="entry name" value="SI:DKEY-266F7.9"/>
    <property type="match status" value="1"/>
</dbReference>
<dbReference type="Gene3D" id="3.20.20.190">
    <property type="entry name" value="Phosphatidylinositol (PI) phosphodiesterase"/>
    <property type="match status" value="1"/>
</dbReference>
<accession>A0A6J3MDZ9</accession>
<reference evidence="3" key="2">
    <citation type="submission" date="2020-04" db="EMBL/GenBank/DDBJ databases">
        <authorList>
            <consortium name="NCBI Genome Project"/>
        </authorList>
    </citation>
    <scope>NUCLEOTIDE SEQUENCE</scope>
    <source>
        <strain evidence="3">CBS 342.82</strain>
    </source>
</reference>
<dbReference type="InterPro" id="IPR000909">
    <property type="entry name" value="PLipase_C_PInositol-sp_X_dom"/>
</dbReference>
<sequence length="509" mass="55557">MTKTFTLRNLTTGSLILKSVEYIQHDPSLRTNQYAITDVVVSNVTKFIRGITSSSHVVTTQPLHEGSQESKIGRRQDLELIVRPWTSISTTVQQVTDEQRNEIRLTLQVADANNATWHIDIPRSASGSETPVLLTRDAAPGYLALFIPPSDSVVIFPDTPLDDWMRELPGSTPLSYLSIPGTHNTPTCHIALPSVRCQAVSPATQLRNGIRFFDVRVQIADVPAGSTHDSTTADDTAALLLVHGAFPIALTGRPRTFRVLVDDIQAFLREHPSETVIISIKREGLGKPGTDAQLARILRRGYLCVNGWYLEPRIPSLGEVRGKIVLLRRFALDDDQGVNHDGSSAGLGLDADNWIHNSPSCLSGHVCVQDFCDVLEPKSIRKKIEYCCAHFERASAAIGKAALSRDASVSVPLFLNFLTGSNLWNVGCWPERIAARINPVVTAFLCERHVTVVDGGAVGELKGTSDGVATDSGALGVVVCDWVGKDDDWNLVRTIVAMNGWLVSPRIKP</sequence>
<dbReference type="GO" id="GO:0006629">
    <property type="term" value="P:lipid metabolic process"/>
    <property type="evidence" value="ECO:0007669"/>
    <property type="project" value="InterPro"/>
</dbReference>
<dbReference type="Proteomes" id="UP000504637">
    <property type="component" value="Unplaced"/>
</dbReference>
<dbReference type="RefSeq" id="XP_033463277.1">
    <property type="nucleotide sequence ID" value="XM_033607323.1"/>
</dbReference>
<evidence type="ECO:0000313" key="2">
    <source>
        <dbReference type="Proteomes" id="UP000504637"/>
    </source>
</evidence>
<dbReference type="InterPro" id="IPR051057">
    <property type="entry name" value="PI-PLC_domain"/>
</dbReference>
<evidence type="ECO:0000313" key="3">
    <source>
        <dbReference type="RefSeq" id="XP_033463277.1"/>
    </source>
</evidence>
<feature type="domain" description="Phosphatidylinositol-specific phospholipase C X" evidence="1">
    <location>
        <begin position="171"/>
        <end position="329"/>
    </location>
</feature>
<reference evidence="3" key="1">
    <citation type="submission" date="2020-01" db="EMBL/GenBank/DDBJ databases">
        <authorList>
            <consortium name="DOE Joint Genome Institute"/>
            <person name="Haridas S."/>
            <person name="Albert R."/>
            <person name="Binder M."/>
            <person name="Bloem J."/>
            <person name="Labutti K."/>
            <person name="Salamov A."/>
            <person name="Andreopoulos B."/>
            <person name="Baker S.E."/>
            <person name="Barry K."/>
            <person name="Bills G."/>
            <person name="Bluhm B.H."/>
            <person name="Cannon C."/>
            <person name="Castanera R."/>
            <person name="Culley D.E."/>
            <person name="Daum C."/>
            <person name="Ezra D."/>
            <person name="Gonzalez J.B."/>
            <person name="Henrissat B."/>
            <person name="Kuo A."/>
            <person name="Liang C."/>
            <person name="Lipzen A."/>
            <person name="Lutzoni F."/>
            <person name="Magnuson J."/>
            <person name="Mondo S."/>
            <person name="Nolan M."/>
            <person name="Ohm R."/>
            <person name="Pangilinan J."/>
            <person name="Park H.-J."/>
            <person name="Ramirez L."/>
            <person name="Alfaro M."/>
            <person name="Sun H."/>
            <person name="Tritt A."/>
            <person name="Yoshinaga Y."/>
            <person name="Zwiers L.-H."/>
            <person name="Turgeon B.G."/>
            <person name="Goodwin S.B."/>
            <person name="Spatafora J.W."/>
            <person name="Crous P.W."/>
            <person name="Grigoriev I.V."/>
        </authorList>
    </citation>
    <scope>NUCLEOTIDE SEQUENCE</scope>
    <source>
        <strain evidence="3">CBS 342.82</strain>
    </source>
</reference>
<dbReference type="PROSITE" id="PS50007">
    <property type="entry name" value="PIPLC_X_DOMAIN"/>
    <property type="match status" value="1"/>
</dbReference>
<protein>
    <submittedName>
        <fullName evidence="3">PLC-like phosphodiesterase</fullName>
    </submittedName>
</protein>
<evidence type="ECO:0000259" key="1">
    <source>
        <dbReference type="SMART" id="SM00148"/>
    </source>
</evidence>
<dbReference type="SUPFAM" id="SSF51695">
    <property type="entry name" value="PLC-like phosphodiesterases"/>
    <property type="match status" value="1"/>
</dbReference>
<dbReference type="PANTHER" id="PTHR13593">
    <property type="match status" value="1"/>
</dbReference>
<dbReference type="GeneID" id="54365123"/>
<dbReference type="AlphaFoldDB" id="A0A6J3MDZ9"/>
<dbReference type="GO" id="GO:0008081">
    <property type="term" value="F:phosphoric diester hydrolase activity"/>
    <property type="evidence" value="ECO:0007669"/>
    <property type="project" value="InterPro"/>
</dbReference>
<organism evidence="3">
    <name type="scientific">Dissoconium aciculare CBS 342.82</name>
    <dbReference type="NCBI Taxonomy" id="1314786"/>
    <lineage>
        <taxon>Eukaryota</taxon>
        <taxon>Fungi</taxon>
        <taxon>Dikarya</taxon>
        <taxon>Ascomycota</taxon>
        <taxon>Pezizomycotina</taxon>
        <taxon>Dothideomycetes</taxon>
        <taxon>Dothideomycetidae</taxon>
        <taxon>Mycosphaerellales</taxon>
        <taxon>Dissoconiaceae</taxon>
        <taxon>Dissoconium</taxon>
    </lineage>
</organism>
<dbReference type="Pfam" id="PF00388">
    <property type="entry name" value="PI-PLC-X"/>
    <property type="match status" value="1"/>
</dbReference>
<keyword evidence="2" id="KW-1185">Reference proteome</keyword>
<name>A0A6J3MDZ9_9PEZI</name>
<dbReference type="InterPro" id="IPR017946">
    <property type="entry name" value="PLC-like_Pdiesterase_TIM-brl"/>
</dbReference>
<dbReference type="CDD" id="cd08586">
    <property type="entry name" value="PI-PLCc_BcPLC_like"/>
    <property type="match status" value="1"/>
</dbReference>
<dbReference type="OrthoDB" id="1046782at2759"/>
<dbReference type="SMART" id="SM00148">
    <property type="entry name" value="PLCXc"/>
    <property type="match status" value="1"/>
</dbReference>
<proteinExistence type="predicted"/>
<gene>
    <name evidence="3" type="ORF">K489DRAFT_407012</name>
</gene>